<accession>D2A231</accession>
<dbReference type="HOGENOM" id="CLU_2725471_0_0_1"/>
<reference evidence="1 2" key="1">
    <citation type="journal article" date="2008" name="Nature">
        <title>The genome of the model beetle and pest Tribolium castaneum.</title>
        <authorList>
            <consortium name="Tribolium Genome Sequencing Consortium"/>
            <person name="Richards S."/>
            <person name="Gibbs R.A."/>
            <person name="Weinstock G.M."/>
            <person name="Brown S.J."/>
            <person name="Denell R."/>
            <person name="Beeman R.W."/>
            <person name="Gibbs R."/>
            <person name="Beeman R.W."/>
            <person name="Brown S.J."/>
            <person name="Bucher G."/>
            <person name="Friedrich M."/>
            <person name="Grimmelikhuijzen C.J."/>
            <person name="Klingler M."/>
            <person name="Lorenzen M."/>
            <person name="Richards S."/>
            <person name="Roth S."/>
            <person name="Schroder R."/>
            <person name="Tautz D."/>
            <person name="Zdobnov E.M."/>
            <person name="Muzny D."/>
            <person name="Gibbs R.A."/>
            <person name="Weinstock G.M."/>
            <person name="Attaway T."/>
            <person name="Bell S."/>
            <person name="Buhay C.J."/>
            <person name="Chandrabose M.N."/>
            <person name="Chavez D."/>
            <person name="Clerk-Blankenburg K.P."/>
            <person name="Cree A."/>
            <person name="Dao M."/>
            <person name="Davis C."/>
            <person name="Chacko J."/>
            <person name="Dinh H."/>
            <person name="Dugan-Rocha S."/>
            <person name="Fowler G."/>
            <person name="Garner T.T."/>
            <person name="Garnes J."/>
            <person name="Gnirke A."/>
            <person name="Hawes A."/>
            <person name="Hernandez J."/>
            <person name="Hines S."/>
            <person name="Holder M."/>
            <person name="Hume J."/>
            <person name="Jhangiani S.N."/>
            <person name="Joshi V."/>
            <person name="Khan Z.M."/>
            <person name="Jackson L."/>
            <person name="Kovar C."/>
            <person name="Kowis A."/>
            <person name="Lee S."/>
            <person name="Lewis L.R."/>
            <person name="Margolis J."/>
            <person name="Morgan M."/>
            <person name="Nazareth L.V."/>
            <person name="Nguyen N."/>
            <person name="Okwuonu G."/>
            <person name="Parker D."/>
            <person name="Richards S."/>
            <person name="Ruiz S.J."/>
            <person name="Santibanez J."/>
            <person name="Savard J."/>
            <person name="Scherer S.E."/>
            <person name="Schneider B."/>
            <person name="Sodergren E."/>
            <person name="Tautz D."/>
            <person name="Vattahil S."/>
            <person name="Villasana D."/>
            <person name="White C.S."/>
            <person name="Wright R."/>
            <person name="Park Y."/>
            <person name="Beeman R.W."/>
            <person name="Lord J."/>
            <person name="Oppert B."/>
            <person name="Lorenzen M."/>
            <person name="Brown S."/>
            <person name="Wang L."/>
            <person name="Savard J."/>
            <person name="Tautz D."/>
            <person name="Richards S."/>
            <person name="Weinstock G."/>
            <person name="Gibbs R.A."/>
            <person name="Liu Y."/>
            <person name="Worley K."/>
            <person name="Weinstock G."/>
            <person name="Elsik C.G."/>
            <person name="Reese J.T."/>
            <person name="Elhaik E."/>
            <person name="Landan G."/>
            <person name="Graur D."/>
            <person name="Arensburger P."/>
            <person name="Atkinson P."/>
            <person name="Beeman R.W."/>
            <person name="Beidler J."/>
            <person name="Brown S.J."/>
            <person name="Demuth J.P."/>
            <person name="Drury D.W."/>
            <person name="Du Y.Z."/>
            <person name="Fujiwara H."/>
            <person name="Lorenzen M."/>
            <person name="Maselli V."/>
            <person name="Osanai M."/>
            <person name="Park Y."/>
            <person name="Robertson H.M."/>
            <person name="Tu Z."/>
            <person name="Wang J.J."/>
            <person name="Wang S."/>
            <person name="Richards S."/>
            <person name="Song H."/>
            <person name="Zhang L."/>
            <person name="Sodergren E."/>
            <person name="Werner D."/>
            <person name="Stanke M."/>
            <person name="Morgenstern B."/>
            <person name="Solovyev V."/>
            <person name="Kosarev P."/>
            <person name="Brown G."/>
            <person name="Chen H.C."/>
            <person name="Ermolaeva O."/>
            <person name="Hlavina W."/>
            <person name="Kapustin Y."/>
            <person name="Kiryutin B."/>
            <person name="Kitts P."/>
            <person name="Maglott D."/>
            <person name="Pruitt K."/>
            <person name="Sapojnikov V."/>
            <person name="Souvorov A."/>
            <person name="Mackey A.J."/>
            <person name="Waterhouse R.M."/>
            <person name="Wyder S."/>
            <person name="Zdobnov E.M."/>
            <person name="Zdobnov E.M."/>
            <person name="Wyder S."/>
            <person name="Kriventseva E.V."/>
            <person name="Kadowaki T."/>
            <person name="Bork P."/>
            <person name="Aranda M."/>
            <person name="Bao R."/>
            <person name="Beermann A."/>
            <person name="Berns N."/>
            <person name="Bolognesi R."/>
            <person name="Bonneton F."/>
            <person name="Bopp D."/>
            <person name="Brown S.J."/>
            <person name="Bucher G."/>
            <person name="Butts T."/>
            <person name="Chaumot A."/>
            <person name="Denell R.E."/>
            <person name="Ferrier D.E."/>
            <person name="Friedrich M."/>
            <person name="Gordon C.M."/>
            <person name="Jindra M."/>
            <person name="Klingler M."/>
            <person name="Lan Q."/>
            <person name="Lattorff H.M."/>
            <person name="Laudet V."/>
            <person name="von Levetsow C."/>
            <person name="Liu Z."/>
            <person name="Lutz R."/>
            <person name="Lynch J.A."/>
            <person name="da Fonseca R.N."/>
            <person name="Posnien N."/>
            <person name="Reuter R."/>
            <person name="Roth S."/>
            <person name="Savard J."/>
            <person name="Schinko J.B."/>
            <person name="Schmitt C."/>
            <person name="Schoppmeier M."/>
            <person name="Schroder R."/>
            <person name="Shippy T.D."/>
            <person name="Simonnet F."/>
            <person name="Marques-Souza H."/>
            <person name="Tautz D."/>
            <person name="Tomoyasu Y."/>
            <person name="Trauner J."/>
            <person name="Van der Zee M."/>
            <person name="Vervoort M."/>
            <person name="Wittkopp N."/>
            <person name="Wimmer E.A."/>
            <person name="Yang X."/>
            <person name="Jones A.K."/>
            <person name="Sattelle D.B."/>
            <person name="Ebert P.R."/>
            <person name="Nelson D."/>
            <person name="Scott J.G."/>
            <person name="Beeman R.W."/>
            <person name="Muthukrishnan S."/>
            <person name="Kramer K.J."/>
            <person name="Arakane Y."/>
            <person name="Beeman R.W."/>
            <person name="Zhu Q."/>
            <person name="Hogenkamp D."/>
            <person name="Dixit R."/>
            <person name="Oppert B."/>
            <person name="Jiang H."/>
            <person name="Zou Z."/>
            <person name="Marshall J."/>
            <person name="Elpidina E."/>
            <person name="Vinokurov K."/>
            <person name="Oppert C."/>
            <person name="Zou Z."/>
            <person name="Evans J."/>
            <person name="Lu Z."/>
            <person name="Zhao P."/>
            <person name="Sumathipala N."/>
            <person name="Altincicek B."/>
            <person name="Vilcinskas A."/>
            <person name="Williams M."/>
            <person name="Hultmark D."/>
            <person name="Hetru C."/>
            <person name="Jiang H."/>
            <person name="Grimmelikhuijzen C.J."/>
            <person name="Hauser F."/>
            <person name="Cazzamali G."/>
            <person name="Williamson M."/>
            <person name="Park Y."/>
            <person name="Li B."/>
            <person name="Tanaka Y."/>
            <person name="Predel R."/>
            <person name="Neupert S."/>
            <person name="Schachtner J."/>
            <person name="Verleyen P."/>
            <person name="Raible F."/>
            <person name="Bork P."/>
            <person name="Friedrich M."/>
            <person name="Walden K.K."/>
            <person name="Robertson H.M."/>
            <person name="Angeli S."/>
            <person name="Foret S."/>
            <person name="Bucher G."/>
            <person name="Schuetz S."/>
            <person name="Maleszka R."/>
            <person name="Wimmer E.A."/>
            <person name="Beeman R.W."/>
            <person name="Lorenzen M."/>
            <person name="Tomoyasu Y."/>
            <person name="Miller S.C."/>
            <person name="Grossmann D."/>
            <person name="Bucher G."/>
        </authorList>
    </citation>
    <scope>NUCLEOTIDE SEQUENCE [LARGE SCALE GENOMIC DNA]</scope>
    <source>
        <strain evidence="1 2">Georgia GA2</strain>
    </source>
</reference>
<dbReference type="Proteomes" id="UP000007266">
    <property type="component" value="Linkage group 4"/>
</dbReference>
<name>D2A231_TRICA</name>
<keyword evidence="2" id="KW-1185">Reference proteome</keyword>
<protein>
    <submittedName>
        <fullName evidence="1">Uncharacterized protein</fullName>
    </submittedName>
</protein>
<dbReference type="EMBL" id="KQ971338">
    <property type="protein sequence ID" value="EFA01494.1"/>
    <property type="molecule type" value="Genomic_DNA"/>
</dbReference>
<organism evidence="1 2">
    <name type="scientific">Tribolium castaneum</name>
    <name type="common">Red flour beetle</name>
    <dbReference type="NCBI Taxonomy" id="7070"/>
    <lineage>
        <taxon>Eukaryota</taxon>
        <taxon>Metazoa</taxon>
        <taxon>Ecdysozoa</taxon>
        <taxon>Arthropoda</taxon>
        <taxon>Hexapoda</taxon>
        <taxon>Insecta</taxon>
        <taxon>Pterygota</taxon>
        <taxon>Neoptera</taxon>
        <taxon>Endopterygota</taxon>
        <taxon>Coleoptera</taxon>
        <taxon>Polyphaga</taxon>
        <taxon>Cucujiformia</taxon>
        <taxon>Tenebrionidae</taxon>
        <taxon>Tenebrionidae incertae sedis</taxon>
        <taxon>Tribolium</taxon>
    </lineage>
</organism>
<dbReference type="InParanoid" id="D2A231"/>
<evidence type="ECO:0000313" key="1">
    <source>
        <dbReference type="EMBL" id="EFA01494.1"/>
    </source>
</evidence>
<reference evidence="1 2" key="2">
    <citation type="journal article" date="2010" name="Nucleic Acids Res.">
        <title>BeetleBase in 2010: revisions to provide comprehensive genomic information for Tribolium castaneum.</title>
        <authorList>
            <person name="Kim H.S."/>
            <person name="Murphy T."/>
            <person name="Xia J."/>
            <person name="Caragea D."/>
            <person name="Park Y."/>
            <person name="Beeman R.W."/>
            <person name="Lorenzen M.D."/>
            <person name="Butcher S."/>
            <person name="Manak J.R."/>
            <person name="Brown S.J."/>
        </authorList>
    </citation>
    <scope>GENOME REANNOTATION</scope>
    <source>
        <strain evidence="1 2">Georgia GA2</strain>
    </source>
</reference>
<proteinExistence type="predicted"/>
<evidence type="ECO:0000313" key="2">
    <source>
        <dbReference type="Proteomes" id="UP000007266"/>
    </source>
</evidence>
<gene>
    <name evidence="1" type="primary">GLEAN_07048</name>
    <name evidence="1" type="ORF">TcasGA2_TC007048</name>
</gene>
<sequence>MDMQLSVLLSAACTDIKSLACNNSNRKHNSPVKFHHRLTILAVNNIGKDITPCIEAEPFTHRINRSVPDFLA</sequence>
<dbReference type="AlphaFoldDB" id="D2A231"/>